<protein>
    <recommendedName>
        <fullName evidence="2">AB hydrolase-1 domain-containing protein</fullName>
    </recommendedName>
</protein>
<keyword evidence="4" id="KW-1185">Reference proteome</keyword>
<dbReference type="PANTHER" id="PTHR10794:SF63">
    <property type="entry name" value="ALPHA_BETA HYDROLASE 1, ISOFORM A"/>
    <property type="match status" value="1"/>
</dbReference>
<dbReference type="Proteomes" id="UP000654075">
    <property type="component" value="Unassembled WGS sequence"/>
</dbReference>
<proteinExistence type="inferred from homology"/>
<accession>A0A813GFU7</accession>
<feature type="domain" description="AB hydrolase-1" evidence="2">
    <location>
        <begin position="138"/>
        <end position="388"/>
    </location>
</feature>
<name>A0A813GFU7_POLGL</name>
<evidence type="ECO:0000313" key="4">
    <source>
        <dbReference type="Proteomes" id="UP000654075"/>
    </source>
</evidence>
<dbReference type="GO" id="GO:0034338">
    <property type="term" value="F:short-chain carboxylesterase activity"/>
    <property type="evidence" value="ECO:0007669"/>
    <property type="project" value="TreeGrafter"/>
</dbReference>
<dbReference type="Pfam" id="PF12697">
    <property type="entry name" value="Abhydrolase_6"/>
    <property type="match status" value="1"/>
</dbReference>
<dbReference type="PANTHER" id="PTHR10794">
    <property type="entry name" value="ABHYDROLASE DOMAIN-CONTAINING PROTEIN"/>
    <property type="match status" value="1"/>
</dbReference>
<dbReference type="InterPro" id="IPR050960">
    <property type="entry name" value="AB_hydrolase_4_sf"/>
</dbReference>
<dbReference type="OrthoDB" id="247542at2759"/>
<comment type="similarity">
    <text evidence="1">Belongs to the AB hydrolase superfamily. AB hydrolase 4 family.</text>
</comment>
<evidence type="ECO:0000259" key="2">
    <source>
        <dbReference type="Pfam" id="PF12697"/>
    </source>
</evidence>
<dbReference type="InterPro" id="IPR000073">
    <property type="entry name" value="AB_hydrolase_1"/>
</dbReference>
<dbReference type="Gene3D" id="3.40.50.1820">
    <property type="entry name" value="alpha/beta hydrolase"/>
    <property type="match status" value="1"/>
</dbReference>
<reference evidence="3" key="1">
    <citation type="submission" date="2021-02" db="EMBL/GenBank/DDBJ databases">
        <authorList>
            <person name="Dougan E. K."/>
            <person name="Rhodes N."/>
            <person name="Thang M."/>
            <person name="Chan C."/>
        </authorList>
    </citation>
    <scope>NUCLEOTIDE SEQUENCE</scope>
</reference>
<dbReference type="AlphaFoldDB" id="A0A813GFU7"/>
<evidence type="ECO:0000256" key="1">
    <source>
        <dbReference type="ARBA" id="ARBA00010884"/>
    </source>
</evidence>
<evidence type="ECO:0000313" key="3">
    <source>
        <dbReference type="EMBL" id="CAE8624059.1"/>
    </source>
</evidence>
<dbReference type="InterPro" id="IPR029058">
    <property type="entry name" value="AB_hydrolase_fold"/>
</dbReference>
<organism evidence="3 4">
    <name type="scientific">Polarella glacialis</name>
    <name type="common">Dinoflagellate</name>
    <dbReference type="NCBI Taxonomy" id="89957"/>
    <lineage>
        <taxon>Eukaryota</taxon>
        <taxon>Sar</taxon>
        <taxon>Alveolata</taxon>
        <taxon>Dinophyceae</taxon>
        <taxon>Suessiales</taxon>
        <taxon>Suessiaceae</taxon>
        <taxon>Polarella</taxon>
    </lineage>
</organism>
<comment type="caution">
    <text evidence="3">The sequence shown here is derived from an EMBL/GenBank/DDBJ whole genome shotgun (WGS) entry which is preliminary data.</text>
</comment>
<sequence length="435" mass="48717">MSLLALLHGKTRRRLLHALALALLAHYLSGVRQVKLHRGRGGTRGSSKVVQEVHRRLKRIVQQCPSLAAVYWPTFYAYTALAQFCLLGLKEVRARVLQRSPYTREVLTLRDRSRIALDWVPPVTFEVEESAAIGPVCVLLHGAFQDSACVTMTDLARSLAARGMPVVVMNRRGYGGLKFGETEAARLTMYGIDEDLDEVLGAVGRRYPHRPVAIIGFSCGSSFAARFAGNRSHLSAWDATGNDSRRPRLLCSVAYDPMYDISHDGAVLHVRPPFSWVLNWAIKYCYAFRHRHKFRNQSASFSNLLGNILSPQHSLKETYRKTRHLSGAIDSSAWMDMQQPCMEGINVPSLLINSRDDPICVWANVEEYKQDIVANPNLVLAELQRGSHGCKYGFWGGESIADVFIGEFVFACWCEFRASSSSWSELRAQKVAAKT</sequence>
<dbReference type="SUPFAM" id="SSF53474">
    <property type="entry name" value="alpha/beta-Hydrolases"/>
    <property type="match status" value="1"/>
</dbReference>
<dbReference type="EMBL" id="CAJNNV010028306">
    <property type="protein sequence ID" value="CAE8624059.1"/>
    <property type="molecule type" value="Genomic_DNA"/>
</dbReference>
<dbReference type="GO" id="GO:0047372">
    <property type="term" value="F:monoacylglycerol lipase activity"/>
    <property type="evidence" value="ECO:0007669"/>
    <property type="project" value="TreeGrafter"/>
</dbReference>
<gene>
    <name evidence="3" type="ORF">PGLA1383_LOCUS41257</name>
</gene>